<dbReference type="PROSITE" id="PS50004">
    <property type="entry name" value="C2"/>
    <property type="match status" value="1"/>
</dbReference>
<dbReference type="SMART" id="SM00239">
    <property type="entry name" value="C2"/>
    <property type="match status" value="1"/>
</dbReference>
<dbReference type="InterPro" id="IPR044750">
    <property type="entry name" value="C2_SRC2/BAP"/>
</dbReference>
<dbReference type="Proteomes" id="UP001634007">
    <property type="component" value="Unassembled WGS sequence"/>
</dbReference>
<dbReference type="AlphaFoldDB" id="A0ABD3JYC1"/>
<dbReference type="PANTHER" id="PTHR32246">
    <property type="entry name" value="INGRESSION PROTEIN FIC1"/>
    <property type="match status" value="1"/>
</dbReference>
<gene>
    <name evidence="3" type="ORF">ACJRO7_028793</name>
</gene>
<accession>A0ABD3JYC1</accession>
<dbReference type="InterPro" id="IPR000008">
    <property type="entry name" value="C2_dom"/>
</dbReference>
<sequence>MVIKSLEVTVMSAKDLHNVNVIHKMNPYVIVSLSGNHKQCTHVHKNGGTSPRWVKLLAFPVDEARADLLILMFEIMTEKTYGGDKEVGRVEVPIAELLEKQGDGKPKQISYSVSLPSGKTQGVLEFNYKFGEELPGGCGNTPAPEQGPTKKSDGQGWIGGLASGFAGGLVDGLAGKLAGGLTDELFGIAQSEAAVDEPEAAVDGPEAATNGSEVAEEK</sequence>
<reference evidence="3 4" key="1">
    <citation type="submission" date="2024-11" db="EMBL/GenBank/DDBJ databases">
        <title>Chromosome-level genome assembly of Eucalyptus globulus Labill. provides insights into its genome evolution.</title>
        <authorList>
            <person name="Li X."/>
        </authorList>
    </citation>
    <scope>NUCLEOTIDE SEQUENCE [LARGE SCALE GENOMIC DNA]</scope>
    <source>
        <strain evidence="3">CL2024</strain>
        <tissue evidence="3">Fresh tender leaves</tissue>
    </source>
</reference>
<keyword evidence="4" id="KW-1185">Reference proteome</keyword>
<dbReference type="EMBL" id="JBJKBG010000007">
    <property type="protein sequence ID" value="KAL3732002.1"/>
    <property type="molecule type" value="Genomic_DNA"/>
</dbReference>
<evidence type="ECO:0000313" key="3">
    <source>
        <dbReference type="EMBL" id="KAL3732002.1"/>
    </source>
</evidence>
<evidence type="ECO:0000259" key="2">
    <source>
        <dbReference type="PROSITE" id="PS50004"/>
    </source>
</evidence>
<protein>
    <recommendedName>
        <fullName evidence="2">C2 domain-containing protein</fullName>
    </recommendedName>
</protein>
<dbReference type="Gene3D" id="2.60.40.150">
    <property type="entry name" value="C2 domain"/>
    <property type="match status" value="1"/>
</dbReference>
<dbReference type="CDD" id="cd04051">
    <property type="entry name" value="C2_SRC2_like"/>
    <property type="match status" value="1"/>
</dbReference>
<proteinExistence type="predicted"/>
<dbReference type="Pfam" id="PF00168">
    <property type="entry name" value="C2"/>
    <property type="match status" value="1"/>
</dbReference>
<comment type="caution">
    <text evidence="3">The sequence shown here is derived from an EMBL/GenBank/DDBJ whole genome shotgun (WGS) entry which is preliminary data.</text>
</comment>
<feature type="region of interest" description="Disordered" evidence="1">
    <location>
        <begin position="136"/>
        <end position="155"/>
    </location>
</feature>
<dbReference type="InterPro" id="IPR035892">
    <property type="entry name" value="C2_domain_sf"/>
</dbReference>
<feature type="region of interest" description="Disordered" evidence="1">
    <location>
        <begin position="196"/>
        <end position="218"/>
    </location>
</feature>
<feature type="domain" description="C2" evidence="2">
    <location>
        <begin position="1"/>
        <end position="107"/>
    </location>
</feature>
<organism evidence="3 4">
    <name type="scientific">Eucalyptus globulus</name>
    <name type="common">Tasmanian blue gum</name>
    <dbReference type="NCBI Taxonomy" id="34317"/>
    <lineage>
        <taxon>Eukaryota</taxon>
        <taxon>Viridiplantae</taxon>
        <taxon>Streptophyta</taxon>
        <taxon>Embryophyta</taxon>
        <taxon>Tracheophyta</taxon>
        <taxon>Spermatophyta</taxon>
        <taxon>Magnoliopsida</taxon>
        <taxon>eudicotyledons</taxon>
        <taxon>Gunneridae</taxon>
        <taxon>Pentapetalae</taxon>
        <taxon>rosids</taxon>
        <taxon>malvids</taxon>
        <taxon>Myrtales</taxon>
        <taxon>Myrtaceae</taxon>
        <taxon>Myrtoideae</taxon>
        <taxon>Eucalypteae</taxon>
        <taxon>Eucalyptus</taxon>
    </lineage>
</organism>
<dbReference type="PANTHER" id="PTHR32246:SF173">
    <property type="entry name" value="C2 DOMAIN-CONTAINING PROTEIN"/>
    <property type="match status" value="1"/>
</dbReference>
<evidence type="ECO:0000256" key="1">
    <source>
        <dbReference type="SAM" id="MobiDB-lite"/>
    </source>
</evidence>
<name>A0ABD3JYC1_EUCGL</name>
<dbReference type="SUPFAM" id="SSF49562">
    <property type="entry name" value="C2 domain (Calcium/lipid-binding domain, CaLB)"/>
    <property type="match status" value="1"/>
</dbReference>
<evidence type="ECO:0000313" key="4">
    <source>
        <dbReference type="Proteomes" id="UP001634007"/>
    </source>
</evidence>